<keyword evidence="4" id="KW-0653">Protein transport</keyword>
<feature type="domain" description="T-SNARE coiled-coil homology" evidence="10">
    <location>
        <begin position="27"/>
        <end position="89"/>
    </location>
</feature>
<evidence type="ECO:0000313" key="11">
    <source>
        <dbReference type="EMBL" id="CCC47126.1"/>
    </source>
</evidence>
<dbReference type="InterPro" id="IPR039899">
    <property type="entry name" value="BET1_SNARE"/>
</dbReference>
<evidence type="ECO:0000256" key="1">
    <source>
        <dbReference type="ARBA" id="ARBA00004394"/>
    </source>
</evidence>
<dbReference type="InterPro" id="IPR000727">
    <property type="entry name" value="T_SNARE_dom"/>
</dbReference>
<evidence type="ECO:0000256" key="9">
    <source>
        <dbReference type="SAM" id="Phobius"/>
    </source>
</evidence>
<evidence type="ECO:0000259" key="10">
    <source>
        <dbReference type="PROSITE" id="PS50192"/>
    </source>
</evidence>
<evidence type="ECO:0000256" key="8">
    <source>
        <dbReference type="ARBA" id="ARBA00046280"/>
    </source>
</evidence>
<evidence type="ECO:0000256" key="3">
    <source>
        <dbReference type="ARBA" id="ARBA00022692"/>
    </source>
</evidence>
<evidence type="ECO:0000256" key="6">
    <source>
        <dbReference type="ARBA" id="ARBA00023034"/>
    </source>
</evidence>
<dbReference type="PROSITE" id="PS50192">
    <property type="entry name" value="T_SNARE"/>
    <property type="match status" value="1"/>
</dbReference>
<evidence type="ECO:0000256" key="5">
    <source>
        <dbReference type="ARBA" id="ARBA00022989"/>
    </source>
</evidence>
<accession>G0TT45</accession>
<keyword evidence="7 9" id="KW-0472">Membrane</keyword>
<evidence type="ECO:0000256" key="2">
    <source>
        <dbReference type="ARBA" id="ARBA00022448"/>
    </source>
</evidence>
<sequence>MEPKSSLFRLRTRGNGQDAAGAGVVSESASAENDEILQALIGDVRTMRQRFKDLGVEVRRQNSLLDSLQAAFARTRVRLDHTMHQLSRAGLTSVWHMWVLFIFVFVAFILLYVMLKTR</sequence>
<dbReference type="SUPFAM" id="SSF58038">
    <property type="entry name" value="SNARE fusion complex"/>
    <property type="match status" value="1"/>
</dbReference>
<dbReference type="CDD" id="cd15853">
    <property type="entry name" value="SNARE_Bet1"/>
    <property type="match status" value="1"/>
</dbReference>
<keyword evidence="5 9" id="KW-1133">Transmembrane helix</keyword>
<gene>
    <name evidence="11" type="ORF">TVY486_0303120</name>
</gene>
<dbReference type="PANTHER" id="PTHR12791">
    <property type="entry name" value="GOLGI SNARE BET1-RELATED"/>
    <property type="match status" value="1"/>
</dbReference>
<dbReference type="VEuPathDB" id="TriTrypDB:TvY486_0303120"/>
<reference evidence="11" key="1">
    <citation type="journal article" date="2012" name="Proc. Natl. Acad. Sci. U.S.A.">
        <title>Antigenic diversity is generated by distinct evolutionary mechanisms in African trypanosome species.</title>
        <authorList>
            <person name="Jackson A.P."/>
            <person name="Berry A."/>
            <person name="Aslett M."/>
            <person name="Allison H.C."/>
            <person name="Burton P."/>
            <person name="Vavrova-Anderson J."/>
            <person name="Brown R."/>
            <person name="Browne H."/>
            <person name="Corton N."/>
            <person name="Hauser H."/>
            <person name="Gamble J."/>
            <person name="Gilderthorp R."/>
            <person name="Marcello L."/>
            <person name="McQuillan J."/>
            <person name="Otto T.D."/>
            <person name="Quail M.A."/>
            <person name="Sanders M.J."/>
            <person name="van Tonder A."/>
            <person name="Ginger M.L."/>
            <person name="Field M.C."/>
            <person name="Barry J.D."/>
            <person name="Hertz-Fowler C."/>
            <person name="Berriman M."/>
        </authorList>
    </citation>
    <scope>NUCLEOTIDE SEQUENCE</scope>
    <source>
        <strain evidence="11">Y486</strain>
    </source>
</reference>
<keyword evidence="6" id="KW-0333">Golgi apparatus</keyword>
<dbReference type="EMBL" id="HE573019">
    <property type="protein sequence ID" value="CCC47126.1"/>
    <property type="molecule type" value="Genomic_DNA"/>
</dbReference>
<evidence type="ECO:0000256" key="7">
    <source>
        <dbReference type="ARBA" id="ARBA00023136"/>
    </source>
</evidence>
<dbReference type="GO" id="GO:0015031">
    <property type="term" value="P:protein transport"/>
    <property type="evidence" value="ECO:0007669"/>
    <property type="project" value="UniProtKB-KW"/>
</dbReference>
<keyword evidence="3 9" id="KW-0812">Transmembrane</keyword>
<protein>
    <submittedName>
        <fullName evidence="11">Putative Golgi vesicular membrane trafficking protein</fullName>
    </submittedName>
</protein>
<name>G0TT45_TRYVY</name>
<feature type="transmembrane region" description="Helical" evidence="9">
    <location>
        <begin position="95"/>
        <end position="115"/>
    </location>
</feature>
<dbReference type="GO" id="GO:0000139">
    <property type="term" value="C:Golgi membrane"/>
    <property type="evidence" value="ECO:0007669"/>
    <property type="project" value="UniProtKB-SubCell"/>
</dbReference>
<keyword evidence="2" id="KW-0813">Transport</keyword>
<evidence type="ECO:0000256" key="4">
    <source>
        <dbReference type="ARBA" id="ARBA00022927"/>
    </source>
</evidence>
<dbReference type="OMA" id="MRRAKKS"/>
<organism evidence="11">
    <name type="scientific">Trypanosoma vivax (strain Y486)</name>
    <dbReference type="NCBI Taxonomy" id="1055687"/>
    <lineage>
        <taxon>Eukaryota</taxon>
        <taxon>Discoba</taxon>
        <taxon>Euglenozoa</taxon>
        <taxon>Kinetoplastea</taxon>
        <taxon>Metakinetoplastina</taxon>
        <taxon>Trypanosomatida</taxon>
        <taxon>Trypanosomatidae</taxon>
        <taxon>Trypanosoma</taxon>
        <taxon>Duttonella</taxon>
    </lineage>
</organism>
<comment type="subcellular location">
    <subcellularLocation>
        <location evidence="8">Endomembrane system</location>
        <topology evidence="8">Single-pass type IV membrane protein</topology>
    </subcellularLocation>
    <subcellularLocation>
        <location evidence="1">Golgi apparatus membrane</location>
    </subcellularLocation>
</comment>
<dbReference type="Gene3D" id="1.20.5.110">
    <property type="match status" value="1"/>
</dbReference>
<dbReference type="AlphaFoldDB" id="G0TT45"/>
<proteinExistence type="predicted"/>